<accession>A0A8T0LH00</accession>
<evidence type="ECO:0000256" key="6">
    <source>
        <dbReference type="ARBA" id="ARBA00022729"/>
    </source>
</evidence>
<name>A0A8T0LH00_PHAAN</name>
<keyword evidence="2" id="KW-0813">Transport</keyword>
<organism evidence="17 18">
    <name type="scientific">Phaseolus angularis</name>
    <name type="common">Azuki bean</name>
    <name type="synonym">Vigna angularis</name>
    <dbReference type="NCBI Taxonomy" id="3914"/>
    <lineage>
        <taxon>Eukaryota</taxon>
        <taxon>Viridiplantae</taxon>
        <taxon>Streptophyta</taxon>
        <taxon>Embryophyta</taxon>
        <taxon>Tracheophyta</taxon>
        <taxon>Spermatophyta</taxon>
        <taxon>Magnoliopsida</taxon>
        <taxon>eudicotyledons</taxon>
        <taxon>Gunneridae</taxon>
        <taxon>Pentapetalae</taxon>
        <taxon>rosids</taxon>
        <taxon>fabids</taxon>
        <taxon>Fabales</taxon>
        <taxon>Fabaceae</taxon>
        <taxon>Papilionoideae</taxon>
        <taxon>50 kb inversion clade</taxon>
        <taxon>NPAAA clade</taxon>
        <taxon>indigoferoid/millettioid clade</taxon>
        <taxon>Phaseoleae</taxon>
        <taxon>Vigna</taxon>
    </lineage>
</organism>
<reference evidence="17 18" key="1">
    <citation type="submission" date="2020-05" db="EMBL/GenBank/DDBJ databases">
        <title>Vigna angularis (adzuki bean) Var. LongXiaoDou No. 4 denovo assembly.</title>
        <authorList>
            <person name="Xiang H."/>
        </authorList>
    </citation>
    <scope>NUCLEOTIDE SEQUENCE [LARGE SCALE GENOMIC DNA]</scope>
    <source>
        <tissue evidence="17">Leaf</tissue>
    </source>
</reference>
<evidence type="ECO:0000313" key="17">
    <source>
        <dbReference type="EMBL" id="KAG2411082.1"/>
    </source>
</evidence>
<dbReference type="Gene3D" id="3.30.430.20">
    <property type="entry name" value="Gnk2 domain, C-X8-C-X2-C motif"/>
    <property type="match status" value="2"/>
</dbReference>
<keyword evidence="6" id="KW-0732">Signal</keyword>
<protein>
    <submittedName>
        <fullName evidence="17">Cysteine-rich repeat secretory protein</fullName>
    </submittedName>
</protein>
<dbReference type="PROSITE" id="PS51473">
    <property type="entry name" value="GNK2"/>
    <property type="match status" value="2"/>
</dbReference>
<dbReference type="InterPro" id="IPR038408">
    <property type="entry name" value="GNK2_sf"/>
</dbReference>
<evidence type="ECO:0000256" key="12">
    <source>
        <dbReference type="ARBA" id="ARBA00024184"/>
    </source>
</evidence>
<keyword evidence="5 15" id="KW-0812">Transmembrane</keyword>
<keyword evidence="4" id="KW-0945">Host-virus interaction</keyword>
<feature type="transmembrane region" description="Helical" evidence="15">
    <location>
        <begin position="299"/>
        <end position="319"/>
    </location>
</feature>
<evidence type="ECO:0000256" key="2">
    <source>
        <dbReference type="ARBA" id="ARBA00022448"/>
    </source>
</evidence>
<comment type="similarity">
    <text evidence="13">Belongs to the cysteine-rich repeat secretory protein family. Plasmodesmata-located proteins (PDLD) subfamily.</text>
</comment>
<dbReference type="CDD" id="cd23509">
    <property type="entry name" value="Gnk2-like"/>
    <property type="match status" value="2"/>
</dbReference>
<dbReference type="PANTHER" id="PTHR32080">
    <property type="entry name" value="ANTIFUNGAL PROTEIN GINKBILOBIN-2-LIKE"/>
    <property type="match status" value="1"/>
</dbReference>
<dbReference type="Proteomes" id="UP000743370">
    <property type="component" value="Unassembled WGS sequence"/>
</dbReference>
<evidence type="ECO:0000256" key="4">
    <source>
        <dbReference type="ARBA" id="ARBA00022581"/>
    </source>
</evidence>
<keyword evidence="9 15" id="KW-1133">Transmembrane helix</keyword>
<dbReference type="GO" id="GO:0005886">
    <property type="term" value="C:plasma membrane"/>
    <property type="evidence" value="ECO:0007669"/>
    <property type="project" value="UniProtKB-SubCell"/>
</dbReference>
<dbReference type="Pfam" id="PF01657">
    <property type="entry name" value="Stress-antifung"/>
    <property type="match status" value="2"/>
</dbReference>
<evidence type="ECO:0000256" key="3">
    <source>
        <dbReference type="ARBA" id="ARBA00022475"/>
    </source>
</evidence>
<feature type="domain" description="Gnk2-homologous" evidence="16">
    <location>
        <begin position="66"/>
        <end position="169"/>
    </location>
</feature>
<dbReference type="FunFam" id="3.30.430.20:FF:000020">
    <property type="entry name" value="Cysteine-rich repeat secretory protein 60"/>
    <property type="match status" value="1"/>
</dbReference>
<keyword evidence="8" id="KW-0965">Cell junction</keyword>
<dbReference type="PANTHER" id="PTHR32080:SF31">
    <property type="entry name" value="PLASMODESMATA-LOCATED PROTEIN 6"/>
    <property type="match status" value="1"/>
</dbReference>
<evidence type="ECO:0000256" key="9">
    <source>
        <dbReference type="ARBA" id="ARBA00022989"/>
    </source>
</evidence>
<dbReference type="InterPro" id="IPR051378">
    <property type="entry name" value="Cell2Cell_Antifungal"/>
</dbReference>
<dbReference type="FunFam" id="3.30.430.20:FF:000001">
    <property type="entry name" value="cysteine-rich repeat secretory protein 3"/>
    <property type="match status" value="1"/>
</dbReference>
<dbReference type="InterPro" id="IPR002902">
    <property type="entry name" value="GNK2"/>
</dbReference>
<feature type="transmembrane region" description="Helical" evidence="15">
    <location>
        <begin position="48"/>
        <end position="70"/>
    </location>
</feature>
<evidence type="ECO:0000256" key="1">
    <source>
        <dbReference type="ARBA" id="ARBA00004251"/>
    </source>
</evidence>
<gene>
    <name evidence="17" type="ORF">HKW66_Vig0017470</name>
</gene>
<evidence type="ECO:0000256" key="5">
    <source>
        <dbReference type="ARBA" id="ARBA00022692"/>
    </source>
</evidence>
<evidence type="ECO:0000256" key="11">
    <source>
        <dbReference type="ARBA" id="ARBA00023157"/>
    </source>
</evidence>
<dbReference type="GO" id="GO:0009506">
    <property type="term" value="C:plasmodesma"/>
    <property type="evidence" value="ECO:0007669"/>
    <property type="project" value="UniProtKB-SubCell"/>
</dbReference>
<dbReference type="GO" id="GO:0042742">
    <property type="term" value="P:defense response to bacterium"/>
    <property type="evidence" value="ECO:0007669"/>
    <property type="project" value="TreeGrafter"/>
</dbReference>
<evidence type="ECO:0000313" key="18">
    <source>
        <dbReference type="Proteomes" id="UP000743370"/>
    </source>
</evidence>
<sequence>MRYFTKYFDDHCDPHTTFTVTITTLSPKHNTTLRFHARTVPNPTMHRLLLLFIFSVLATPSSSAIDTFVFGGCSQPKYTPGSPYESTVNSLLTSLINSASFANYNNFTLAAASSDTVYGLFQCRGDLNNDQCSRCVARAVTQLGTLCFASCGGALQLEGCFVKYDNATFVGVEDKTVVTKKCGPSVGLTSDALTRRDAVLAYLQTPDGTYKTFRTSSYGDFQGVAQCTGDLSPTECQDCLSAAIQRLKTDCGPSPWAEMYLAKCYARYSQGGSHSRPNNNGEKEQDDSNHNDDEIEKTLAILIGLIAGVALIIVFLSFLSKVCEKQKEANNVDEIAPDSSFFSSHLGLTPSPSSIAFGVGF</sequence>
<evidence type="ECO:0000256" key="7">
    <source>
        <dbReference type="ARBA" id="ARBA00022737"/>
    </source>
</evidence>
<keyword evidence="7" id="KW-0677">Repeat</keyword>
<keyword evidence="11" id="KW-1015">Disulfide bond</keyword>
<comment type="subunit">
    <text evidence="14">(Microbial infection) Interacts with Grapevine fanleaf virus (GFLV) 2B-MP.</text>
</comment>
<evidence type="ECO:0000256" key="8">
    <source>
        <dbReference type="ARBA" id="ARBA00022949"/>
    </source>
</evidence>
<evidence type="ECO:0000256" key="14">
    <source>
        <dbReference type="ARBA" id="ARBA00064287"/>
    </source>
</evidence>
<feature type="domain" description="Gnk2-homologous" evidence="16">
    <location>
        <begin position="174"/>
        <end position="273"/>
    </location>
</feature>
<comment type="caution">
    <text evidence="17">The sequence shown here is derived from an EMBL/GenBank/DDBJ whole genome shotgun (WGS) entry which is preliminary data.</text>
</comment>
<keyword evidence="3" id="KW-1003">Cell membrane</keyword>
<dbReference type="AlphaFoldDB" id="A0A8T0LH00"/>
<evidence type="ECO:0000259" key="16">
    <source>
        <dbReference type="PROSITE" id="PS51473"/>
    </source>
</evidence>
<dbReference type="EMBL" id="JABFOF010000001">
    <property type="protein sequence ID" value="KAG2411082.1"/>
    <property type="molecule type" value="Genomic_DNA"/>
</dbReference>
<comment type="subcellular location">
    <subcellularLocation>
        <location evidence="12">Cell junction</location>
        <location evidence="12">Plasmodesma</location>
    </subcellularLocation>
    <subcellularLocation>
        <location evidence="1">Cell membrane</location>
        <topology evidence="1">Single-pass type I membrane protein</topology>
    </subcellularLocation>
</comment>
<evidence type="ECO:0000256" key="15">
    <source>
        <dbReference type="SAM" id="Phobius"/>
    </source>
</evidence>
<proteinExistence type="inferred from homology"/>
<evidence type="ECO:0000256" key="10">
    <source>
        <dbReference type="ARBA" id="ARBA00023136"/>
    </source>
</evidence>
<evidence type="ECO:0000256" key="13">
    <source>
        <dbReference type="ARBA" id="ARBA00038393"/>
    </source>
</evidence>
<keyword evidence="10 15" id="KW-0472">Membrane</keyword>